<proteinExistence type="predicted"/>
<evidence type="ECO:0000256" key="1">
    <source>
        <dbReference type="SAM" id="MobiDB-lite"/>
    </source>
</evidence>
<accession>A0AA36HGL8</accession>
<sequence length="204" mass="23796">MRFNEYTERAKKVINKIFVNVDPVGQRKQEFKEKVTSKERRLTEVRLDSAPCSSSANQSSNKVDELTAAPAEKEGMLSLLQQIEMRFKGVVSKMLEMTRNNGETEFKQKILEFFEQEQTWLLEKQKEAEKYRQGKMNQKDSNSEMEQPGTSQMNERDQQEAEASEDRVILLFTHVTEVLFNSQRDFYAKRIRNGANDDQNSPLI</sequence>
<dbReference type="EMBL" id="CATQJL010000326">
    <property type="protein sequence ID" value="CAJ0610396.1"/>
    <property type="molecule type" value="Genomic_DNA"/>
</dbReference>
<dbReference type="AlphaFoldDB" id="A0AA36HGL8"/>
<protein>
    <submittedName>
        <fullName evidence="2">Uncharacterized protein</fullName>
    </submittedName>
</protein>
<feature type="compositionally biased region" description="Basic and acidic residues" evidence="1">
    <location>
        <begin position="131"/>
        <end position="142"/>
    </location>
</feature>
<evidence type="ECO:0000313" key="3">
    <source>
        <dbReference type="Proteomes" id="UP001176961"/>
    </source>
</evidence>
<name>A0AA36HGL8_CYLNA</name>
<comment type="caution">
    <text evidence="2">The sequence shown here is derived from an EMBL/GenBank/DDBJ whole genome shotgun (WGS) entry which is preliminary data.</text>
</comment>
<feature type="region of interest" description="Disordered" evidence="1">
    <location>
        <begin position="131"/>
        <end position="163"/>
    </location>
</feature>
<gene>
    <name evidence="2" type="ORF">CYNAS_LOCUS22379</name>
</gene>
<organism evidence="2 3">
    <name type="scientific">Cylicocyclus nassatus</name>
    <name type="common">Nematode worm</name>
    <dbReference type="NCBI Taxonomy" id="53992"/>
    <lineage>
        <taxon>Eukaryota</taxon>
        <taxon>Metazoa</taxon>
        <taxon>Ecdysozoa</taxon>
        <taxon>Nematoda</taxon>
        <taxon>Chromadorea</taxon>
        <taxon>Rhabditida</taxon>
        <taxon>Rhabditina</taxon>
        <taxon>Rhabditomorpha</taxon>
        <taxon>Strongyloidea</taxon>
        <taxon>Strongylidae</taxon>
        <taxon>Cylicocyclus</taxon>
    </lineage>
</organism>
<dbReference type="Proteomes" id="UP001176961">
    <property type="component" value="Unassembled WGS sequence"/>
</dbReference>
<feature type="compositionally biased region" description="Basic and acidic residues" evidence="1">
    <location>
        <begin position="154"/>
        <end position="163"/>
    </location>
</feature>
<feature type="compositionally biased region" description="Polar residues" evidence="1">
    <location>
        <begin position="143"/>
        <end position="153"/>
    </location>
</feature>
<reference evidence="2" key="1">
    <citation type="submission" date="2023-07" db="EMBL/GenBank/DDBJ databases">
        <authorList>
            <consortium name="CYATHOMIX"/>
        </authorList>
    </citation>
    <scope>NUCLEOTIDE SEQUENCE</scope>
    <source>
        <strain evidence="2">N/A</strain>
    </source>
</reference>
<feature type="compositionally biased region" description="Low complexity" evidence="1">
    <location>
        <begin position="49"/>
        <end position="61"/>
    </location>
</feature>
<feature type="region of interest" description="Disordered" evidence="1">
    <location>
        <begin position="45"/>
        <end position="64"/>
    </location>
</feature>
<evidence type="ECO:0000313" key="2">
    <source>
        <dbReference type="EMBL" id="CAJ0610396.1"/>
    </source>
</evidence>
<keyword evidence="3" id="KW-1185">Reference proteome</keyword>